<dbReference type="EMBL" id="LHPG02000025">
    <property type="protein sequence ID" value="PRW20228.1"/>
    <property type="molecule type" value="Genomic_DNA"/>
</dbReference>
<evidence type="ECO:0000313" key="20">
    <source>
        <dbReference type="EMBL" id="PRW20228.1"/>
    </source>
</evidence>
<evidence type="ECO:0000256" key="10">
    <source>
        <dbReference type="ARBA" id="ARBA00022840"/>
    </source>
</evidence>
<evidence type="ECO:0000256" key="1">
    <source>
        <dbReference type="ARBA" id="ARBA00001946"/>
    </source>
</evidence>
<evidence type="ECO:0000256" key="13">
    <source>
        <dbReference type="ARBA" id="ARBA00047298"/>
    </source>
</evidence>
<dbReference type="GO" id="GO:0005524">
    <property type="term" value="F:ATP binding"/>
    <property type="evidence" value="ECO:0007669"/>
    <property type="project" value="UniProtKB-UniRule"/>
</dbReference>
<dbReference type="PANTHER" id="PTHR24353">
    <property type="entry name" value="CYCLIC NUCLEOTIDE-DEPENDENT PROTEIN KINASE"/>
    <property type="match status" value="1"/>
</dbReference>
<keyword evidence="10 15" id="KW-0067">ATP-binding</keyword>
<dbReference type="FunFam" id="1.10.510.10:FF:000005">
    <property type="entry name" value="cAMP-dependent protein kinase catalytic subunit alpha"/>
    <property type="match status" value="1"/>
</dbReference>
<comment type="catalytic activity">
    <reaction evidence="13">
        <text>L-threonyl-[protein] + ATP = O-phospho-L-threonyl-[protein] + ADP + H(+)</text>
        <dbReference type="Rhea" id="RHEA:46608"/>
        <dbReference type="Rhea" id="RHEA-COMP:11060"/>
        <dbReference type="Rhea" id="RHEA-COMP:11605"/>
        <dbReference type="ChEBI" id="CHEBI:15378"/>
        <dbReference type="ChEBI" id="CHEBI:30013"/>
        <dbReference type="ChEBI" id="CHEBI:30616"/>
        <dbReference type="ChEBI" id="CHEBI:61977"/>
        <dbReference type="ChEBI" id="CHEBI:456216"/>
        <dbReference type="EC" id="2.7.11.12"/>
    </reaction>
</comment>
<dbReference type="Pfam" id="PF00069">
    <property type="entry name" value="Pkinase"/>
    <property type="match status" value="1"/>
</dbReference>
<keyword evidence="8 15" id="KW-0547">Nucleotide-binding</keyword>
<feature type="domain" description="Cyclic nucleotide-binding" evidence="18">
    <location>
        <begin position="119"/>
        <end position="223"/>
    </location>
</feature>
<dbReference type="InterPro" id="IPR017441">
    <property type="entry name" value="Protein_kinase_ATP_BS"/>
</dbReference>
<dbReference type="GO" id="GO:0046872">
    <property type="term" value="F:metal ion binding"/>
    <property type="evidence" value="ECO:0007669"/>
    <property type="project" value="UniProtKB-KW"/>
</dbReference>
<organism evidence="20 21">
    <name type="scientific">Chlorella sorokiniana</name>
    <name type="common">Freshwater green alga</name>
    <dbReference type="NCBI Taxonomy" id="3076"/>
    <lineage>
        <taxon>Eukaryota</taxon>
        <taxon>Viridiplantae</taxon>
        <taxon>Chlorophyta</taxon>
        <taxon>core chlorophytes</taxon>
        <taxon>Trebouxiophyceae</taxon>
        <taxon>Chlorellales</taxon>
        <taxon>Chlorellaceae</taxon>
        <taxon>Chlorella clade</taxon>
        <taxon>Chlorella</taxon>
    </lineage>
</organism>
<evidence type="ECO:0000259" key="19">
    <source>
        <dbReference type="PROSITE" id="PS51285"/>
    </source>
</evidence>
<dbReference type="CDD" id="cd00038">
    <property type="entry name" value="CAP_ED"/>
    <property type="match status" value="4"/>
</dbReference>
<feature type="region of interest" description="Disordered" evidence="16">
    <location>
        <begin position="1"/>
        <end position="73"/>
    </location>
</feature>
<dbReference type="GO" id="GO:0005952">
    <property type="term" value="C:cAMP-dependent protein kinase complex"/>
    <property type="evidence" value="ECO:0007669"/>
    <property type="project" value="TreeGrafter"/>
</dbReference>
<dbReference type="Pfam" id="PF00027">
    <property type="entry name" value="cNMP_binding"/>
    <property type="match status" value="4"/>
</dbReference>
<evidence type="ECO:0000256" key="6">
    <source>
        <dbReference type="ARBA" id="ARBA00022679"/>
    </source>
</evidence>
<reference evidence="20" key="2">
    <citation type="submission" date="2018-02" db="EMBL/GenBank/DDBJ databases">
        <authorList>
            <person name="Cohen D.B."/>
            <person name="Kent A.D."/>
        </authorList>
    </citation>
    <scope>NUCLEOTIDE SEQUENCE</scope>
    <source>
        <strain evidence="20">1602</strain>
    </source>
</reference>
<feature type="compositionally biased region" description="Low complexity" evidence="16">
    <location>
        <begin position="30"/>
        <end position="39"/>
    </location>
</feature>
<evidence type="ECO:0000256" key="14">
    <source>
        <dbReference type="ARBA" id="ARBA00047462"/>
    </source>
</evidence>
<dbReference type="Proteomes" id="UP000239899">
    <property type="component" value="Unassembled WGS sequence"/>
</dbReference>
<dbReference type="SMART" id="SM00133">
    <property type="entry name" value="S_TK_X"/>
    <property type="match status" value="1"/>
</dbReference>
<keyword evidence="21" id="KW-1185">Reference proteome</keyword>
<name>A0A2P6TC72_CHLSO</name>
<evidence type="ECO:0000256" key="4">
    <source>
        <dbReference type="ARBA" id="ARBA00022490"/>
    </source>
</evidence>
<dbReference type="OrthoDB" id="63267at2759"/>
<evidence type="ECO:0000256" key="9">
    <source>
        <dbReference type="ARBA" id="ARBA00022777"/>
    </source>
</evidence>
<dbReference type="SUPFAM" id="SSF51206">
    <property type="entry name" value="cAMP-binding domain-like"/>
    <property type="match status" value="4"/>
</dbReference>
<dbReference type="GO" id="GO:0004691">
    <property type="term" value="F:cAMP-dependent protein kinase activity"/>
    <property type="evidence" value="ECO:0007669"/>
    <property type="project" value="TreeGrafter"/>
</dbReference>
<evidence type="ECO:0000256" key="5">
    <source>
        <dbReference type="ARBA" id="ARBA00022527"/>
    </source>
</evidence>
<dbReference type="EMBL" id="LHPG02000025">
    <property type="protein sequence ID" value="PRW20229.1"/>
    <property type="molecule type" value="Genomic_DNA"/>
</dbReference>
<evidence type="ECO:0000256" key="12">
    <source>
        <dbReference type="ARBA" id="ARBA00024113"/>
    </source>
</evidence>
<dbReference type="InterPro" id="IPR000719">
    <property type="entry name" value="Prot_kinase_dom"/>
</dbReference>
<proteinExistence type="inferred from homology"/>
<gene>
    <name evidence="20" type="ORF">C2E21_9190</name>
</gene>
<dbReference type="PROSITE" id="PS00107">
    <property type="entry name" value="PROTEIN_KINASE_ATP"/>
    <property type="match status" value="1"/>
</dbReference>
<feature type="domain" description="Cyclic nucleotide-binding" evidence="18">
    <location>
        <begin position="359"/>
        <end position="475"/>
    </location>
</feature>
<dbReference type="PROSITE" id="PS50011">
    <property type="entry name" value="PROTEIN_KINASE_DOM"/>
    <property type="match status" value="1"/>
</dbReference>
<evidence type="ECO:0000256" key="11">
    <source>
        <dbReference type="ARBA" id="ARBA00022842"/>
    </source>
</evidence>
<dbReference type="Gene3D" id="1.10.510.10">
    <property type="entry name" value="Transferase(Phosphotransferase) domain 1"/>
    <property type="match status" value="1"/>
</dbReference>
<evidence type="ECO:0000256" key="15">
    <source>
        <dbReference type="PROSITE-ProRule" id="PRU10141"/>
    </source>
</evidence>
<dbReference type="GO" id="GO:0004692">
    <property type="term" value="F:cGMP-dependent protein kinase activity"/>
    <property type="evidence" value="ECO:0007669"/>
    <property type="project" value="UniProtKB-EC"/>
</dbReference>
<feature type="domain" description="AGC-kinase C-terminal" evidence="19">
    <location>
        <begin position="863"/>
        <end position="916"/>
    </location>
</feature>
<evidence type="ECO:0000256" key="2">
    <source>
        <dbReference type="ARBA" id="ARBA00006352"/>
    </source>
</evidence>
<evidence type="ECO:0000256" key="3">
    <source>
        <dbReference type="ARBA" id="ARBA00012428"/>
    </source>
</evidence>
<comment type="cofactor">
    <cofactor evidence="1">
        <name>Mg(2+)</name>
        <dbReference type="ChEBI" id="CHEBI:18420"/>
    </cofactor>
</comment>
<dbReference type="SMART" id="SM00220">
    <property type="entry name" value="S_TKc"/>
    <property type="match status" value="1"/>
</dbReference>
<keyword evidence="6" id="KW-0808">Transferase</keyword>
<keyword evidence="7" id="KW-0479">Metal-binding</keyword>
<keyword evidence="11" id="KW-0460">Magnesium</keyword>
<feature type="compositionally biased region" description="Pro residues" evidence="16">
    <location>
        <begin position="59"/>
        <end position="70"/>
    </location>
</feature>
<feature type="binding site" evidence="15">
    <location>
        <position position="634"/>
    </location>
    <ligand>
        <name>ATP</name>
        <dbReference type="ChEBI" id="CHEBI:30616"/>
    </ligand>
</feature>
<dbReference type="SUPFAM" id="SSF56112">
    <property type="entry name" value="Protein kinase-like (PK-like)"/>
    <property type="match status" value="1"/>
</dbReference>
<dbReference type="InterPro" id="IPR018488">
    <property type="entry name" value="cNMP-bd_CS"/>
</dbReference>
<comment type="catalytic activity">
    <reaction evidence="14">
        <text>L-seryl-[protein] + ATP = O-phospho-L-seryl-[protein] + ADP + H(+)</text>
        <dbReference type="Rhea" id="RHEA:17989"/>
        <dbReference type="Rhea" id="RHEA-COMP:9863"/>
        <dbReference type="Rhea" id="RHEA-COMP:11604"/>
        <dbReference type="ChEBI" id="CHEBI:15378"/>
        <dbReference type="ChEBI" id="CHEBI:29999"/>
        <dbReference type="ChEBI" id="CHEBI:30616"/>
        <dbReference type="ChEBI" id="CHEBI:83421"/>
        <dbReference type="ChEBI" id="CHEBI:456216"/>
        <dbReference type="EC" id="2.7.11.12"/>
    </reaction>
</comment>
<evidence type="ECO:0000256" key="8">
    <source>
        <dbReference type="ARBA" id="ARBA00022741"/>
    </source>
</evidence>
<feature type="domain" description="Cyclic nucleotide-binding" evidence="18">
    <location>
        <begin position="478"/>
        <end position="579"/>
    </location>
</feature>
<dbReference type="InterPro" id="IPR000595">
    <property type="entry name" value="cNMP-bd_dom"/>
</dbReference>
<dbReference type="PROSITE" id="PS00888">
    <property type="entry name" value="CNMP_BINDING_1"/>
    <property type="match status" value="1"/>
</dbReference>
<protein>
    <recommendedName>
        <fullName evidence="12">cGMP-dependent protein kinase</fullName>
        <ecNumber evidence="3">2.7.11.12</ecNumber>
    </recommendedName>
</protein>
<evidence type="ECO:0000256" key="7">
    <source>
        <dbReference type="ARBA" id="ARBA00022723"/>
    </source>
</evidence>
<dbReference type="PRINTS" id="PR00103">
    <property type="entry name" value="CAMPKINASE"/>
</dbReference>
<evidence type="ECO:0000313" key="21">
    <source>
        <dbReference type="Proteomes" id="UP000239899"/>
    </source>
</evidence>
<keyword evidence="4" id="KW-0963">Cytoplasm</keyword>
<feature type="domain" description="Protein kinase" evidence="17">
    <location>
        <begin position="607"/>
        <end position="862"/>
    </location>
</feature>
<dbReference type="Gene3D" id="3.30.200.20">
    <property type="entry name" value="Phosphorylase Kinase, domain 1"/>
    <property type="match status" value="1"/>
</dbReference>
<dbReference type="InterPro" id="IPR018490">
    <property type="entry name" value="cNMP-bd_dom_sf"/>
</dbReference>
<evidence type="ECO:0000256" key="16">
    <source>
        <dbReference type="SAM" id="MobiDB-lite"/>
    </source>
</evidence>
<dbReference type="EC" id="2.7.11.12" evidence="3"/>
<dbReference type="InterPro" id="IPR011009">
    <property type="entry name" value="Kinase-like_dom_sf"/>
</dbReference>
<dbReference type="PROSITE" id="PS50042">
    <property type="entry name" value="CNMP_BINDING_3"/>
    <property type="match status" value="4"/>
</dbReference>
<keyword evidence="9 20" id="KW-0418">Kinase</keyword>
<dbReference type="SMART" id="SM00100">
    <property type="entry name" value="cNMP"/>
    <property type="match status" value="4"/>
</dbReference>
<evidence type="ECO:0000259" key="18">
    <source>
        <dbReference type="PROSITE" id="PS50042"/>
    </source>
</evidence>
<dbReference type="Gene3D" id="2.60.120.10">
    <property type="entry name" value="Jelly Rolls"/>
    <property type="match status" value="4"/>
</dbReference>
<evidence type="ECO:0000259" key="17">
    <source>
        <dbReference type="PROSITE" id="PS50011"/>
    </source>
</evidence>
<dbReference type="AlphaFoldDB" id="A0A2P6TC72"/>
<feature type="domain" description="Cyclic nucleotide-binding" evidence="18">
    <location>
        <begin position="244"/>
        <end position="350"/>
    </location>
</feature>
<comment type="similarity">
    <text evidence="2">Belongs to the protein kinase superfamily. AGC Ser/Thr protein kinase family. cGMP subfamily.</text>
</comment>
<reference evidence="20 21" key="1">
    <citation type="journal article" date="2018" name="Plant J.">
        <title>Genome sequences of Chlorella sorokiniana UTEX 1602 and Micractinium conductrix SAG 241.80: implications to maltose excretion by a green alga.</title>
        <authorList>
            <person name="Arriola M.B."/>
            <person name="Velmurugan N."/>
            <person name="Zhang Y."/>
            <person name="Plunkett M.H."/>
            <person name="Hondzo H."/>
            <person name="Barney B.M."/>
        </authorList>
    </citation>
    <scope>NUCLEOTIDE SEQUENCE [LARGE SCALE GENOMIC DNA]</scope>
    <source>
        <strain evidence="20">1602</strain>
        <strain evidence="21">UTEX 1602</strain>
    </source>
</reference>
<comment type="caution">
    <text evidence="20">The sequence shown here is derived from an EMBL/GenBank/DDBJ whole genome shotgun (WGS) entry which is preliminary data.</text>
</comment>
<accession>A0A2P6TC72</accession>
<dbReference type="InterPro" id="IPR000961">
    <property type="entry name" value="AGC-kinase_C"/>
</dbReference>
<keyword evidence="5" id="KW-0723">Serine/threonine-protein kinase</keyword>
<dbReference type="PROSITE" id="PS00889">
    <property type="entry name" value="CNMP_BINDING_2"/>
    <property type="match status" value="4"/>
</dbReference>
<dbReference type="PANTHER" id="PTHR24353:SF37">
    <property type="entry name" value="CAMP-DEPENDENT PROTEIN KINASE CATALYTIC SUBUNIT PRKX"/>
    <property type="match status" value="1"/>
</dbReference>
<sequence>MGNCLGTPQDMGGGGGGGAIAAQPAKLPSKPGTPAAKPGTPGGTVHVQAGGSGAQVAPAPTPAPAGPPRPDAAKMHQMRKRIAVAAEAISSAADIEIPVIPKTDYAERIIAKAIEGCLLFEQLSLPAKQAIIRSMKPKIVKAGEVIIKQGDTEASTFYVLERGSADVRIHKEEWGEERKVHTYQPGSSFGELALLYSAPRAATVVAGADSKLWVMERAVYTAIKRTDQQNIAAEKRRLVERVPLLAVLAPEHKTVVAEGLEMVEFQAGQAIFAQGEAGDKFYIIREGTVVLTKGGAELAHLSDEAYFGERALINAEPRAASATADGYVVCYALGRKAFNELLGPIEDVWRYETLRKVPILSNLSEQQLFQLAGCMANREFSSGQEVFRKGEEGDTFYIVEEGFFSVVDGSNRELAKCGKGQCFGELALLENKPRAATVRATTPAKVLCCTCADFDRHLGSLGEIRNMWRFEALRKVPLLAPLTSQQRLALCTAFTSVTKHAGEGVIKKGEPGDTFYVIEEGSCVVVADDGKELARLGPTAYFGERALLKNEPRAATVQAATDVRLLALGRDDFTRLLGPLQSLLESQAVAYDTPASKINKALKLEDLKHVACLGAGAFGKVTLVQYDGKYYALKALSKAHVVQTGLQEHIKREKAVMAEFDSPFLVNLVAAFQDSHSLYMVMELVQGGEFFTYLQARESPLTEDEARFYAGCVVLGLEYMHDRGIAWRDLKPENLLIDTQGYLKITDFGFAKKIPPNGKTYTLCGTPEYLAPELVTQSGHSRAVDWWAVGVLIYEMVAGYPPFYQEDRVAMFRAICSTDFKFPSHFSKELRDLVRRLLVRSTGRRLGCTSGSATEVKQHPWFKGFDWDALTQRKMKAPYVPKVNGPADASNFDAAQTTPSASRNSRYISTGVFKDF</sequence>
<dbReference type="InterPro" id="IPR014710">
    <property type="entry name" value="RmlC-like_jellyroll"/>
</dbReference>
<dbReference type="STRING" id="3076.A0A2P6TC72"/>
<dbReference type="PROSITE" id="PS51285">
    <property type="entry name" value="AGC_KINASE_CTER"/>
    <property type="match status" value="1"/>
</dbReference>